<dbReference type="Gene3D" id="3.30.200.20">
    <property type="entry name" value="Phosphorylase Kinase, domain 1"/>
    <property type="match status" value="1"/>
</dbReference>
<dbReference type="InterPro" id="IPR011990">
    <property type="entry name" value="TPR-like_helical_dom_sf"/>
</dbReference>
<keyword evidence="6" id="KW-1185">Reference proteome</keyword>
<sequence>MDRHIDWSTVESLLDAALELPEAEREAFVRSQAADAAIADEVLSLLGSAARAGAFLEDPEEADVPLLTPDEELGSWRISRLIGRGGMGDVYKAERADGLYDQAAALKIMRPGSAEDIALFDSERRYLARLEHPNIARLLDGGVTGEGRPWMVMELADGASADVWVAMSAPRPHQIVDIILQAGEALAYAHEKLIVHRDIKPSNILVDGAERARVIDFGVARLSGADKRKTAPLSLDYAAPELLDGDAATTASDVYGLAATLFALLAGHPPLRLSGDPLPVALRRALEEPPARLPVTACQRRDRRLMLDLDHILARALAKRPGDRYPTVSSFCDDLRCALKGRPVAARAGERGYVFRRHLWRYRWQAGAAAALVLSLAGGLSASLWQAREVRIERDWAQSEQARLEAVQHYLFFMLRDGADVSGGTNASAREILEAAAAQVGEMFEAAPERGGQVMHALAELYFYLNDYEAALPLLRVLVDDEQLDPALLASARYDLAQIILRTSGPDEAESLLAQAQAFWADDPRQWRRRLVDSRLVEARILRDRGRLPEAIALLERTLPDRIALSGETHRMTGVFHNDLGVMLFSAGRLEDATASLREALAVWRATGLDDGPDALNTLNNLAAVQVVSGDHAAAEPLFREILDNRRASYGPSATTAAVLNNYGKTLINLGRPGEALPHLREAAAMAREHAGPASLTYASAVAGHSEAKAGIGDTDNALRIARDAYDEITEASDGPGPASALVAIAMARVLASEGDTRQAGALLDEAEAALSALGPAAGLQLRAIEGIRESHGM</sequence>
<proteinExistence type="predicted"/>
<keyword evidence="1" id="KW-0808">Transferase</keyword>
<dbReference type="PANTHER" id="PTHR43289:SF34">
    <property type="entry name" value="SERINE_THREONINE-PROTEIN KINASE YBDM-RELATED"/>
    <property type="match status" value="1"/>
</dbReference>
<name>A0A3T0E892_9PROT</name>
<dbReference type="Gene3D" id="1.10.510.10">
    <property type="entry name" value="Transferase(Phosphotransferase) domain 1"/>
    <property type="match status" value="1"/>
</dbReference>
<dbReference type="KEGG" id="gak:X907_1075"/>
<evidence type="ECO:0000313" key="6">
    <source>
        <dbReference type="Proteomes" id="UP000286954"/>
    </source>
</evidence>
<dbReference type="RefSeq" id="WP_170175468.1">
    <property type="nucleotide sequence ID" value="NZ_BMFB01000005.1"/>
</dbReference>
<reference evidence="5 6" key="1">
    <citation type="submission" date="2016-12" db="EMBL/GenBank/DDBJ databases">
        <title>The genome of dimorphic prosthecate Glycocaulis alkaliphilus 6b-8t, isolated from crude oil dictates its adaptability in petroleum environments.</title>
        <authorList>
            <person name="Wu X.-L."/>
            <person name="Geng S."/>
        </authorList>
    </citation>
    <scope>NUCLEOTIDE SEQUENCE [LARGE SCALE GENOMIC DNA]</scope>
    <source>
        <strain evidence="5 6">6B-8</strain>
    </source>
</reference>
<dbReference type="SUPFAM" id="SSF56112">
    <property type="entry name" value="Protein kinase-like (PK-like)"/>
    <property type="match status" value="1"/>
</dbReference>
<dbReference type="PROSITE" id="PS50011">
    <property type="entry name" value="PROTEIN_KINASE_DOM"/>
    <property type="match status" value="1"/>
</dbReference>
<dbReference type="InterPro" id="IPR017441">
    <property type="entry name" value="Protein_kinase_ATP_BS"/>
</dbReference>
<keyword evidence="2" id="KW-0547">Nucleotide-binding</keyword>
<keyword evidence="3 5" id="KW-0418">Kinase</keyword>
<dbReference type="InterPro" id="IPR011009">
    <property type="entry name" value="Kinase-like_dom_sf"/>
</dbReference>
<protein>
    <submittedName>
        <fullName evidence="5">Serine/threonine protein kinase</fullName>
    </submittedName>
</protein>
<gene>
    <name evidence="5" type="ORF">X907_1075</name>
</gene>
<dbReference type="GO" id="GO:0004674">
    <property type="term" value="F:protein serine/threonine kinase activity"/>
    <property type="evidence" value="ECO:0007669"/>
    <property type="project" value="UniProtKB-KW"/>
</dbReference>
<dbReference type="CDD" id="cd14014">
    <property type="entry name" value="STKc_PknB_like"/>
    <property type="match status" value="1"/>
</dbReference>
<dbReference type="PANTHER" id="PTHR43289">
    <property type="entry name" value="MITOGEN-ACTIVATED PROTEIN KINASE KINASE KINASE 20-RELATED"/>
    <property type="match status" value="1"/>
</dbReference>
<dbReference type="Pfam" id="PF00069">
    <property type="entry name" value="Pkinase"/>
    <property type="match status" value="1"/>
</dbReference>
<organism evidence="5 6">
    <name type="scientific">Glycocaulis alkaliphilus</name>
    <dbReference type="NCBI Taxonomy" id="1434191"/>
    <lineage>
        <taxon>Bacteria</taxon>
        <taxon>Pseudomonadati</taxon>
        <taxon>Pseudomonadota</taxon>
        <taxon>Alphaproteobacteria</taxon>
        <taxon>Maricaulales</taxon>
        <taxon>Maricaulaceae</taxon>
        <taxon>Glycocaulis</taxon>
    </lineage>
</organism>
<dbReference type="PROSITE" id="PS00107">
    <property type="entry name" value="PROTEIN_KINASE_ATP"/>
    <property type="match status" value="1"/>
</dbReference>
<dbReference type="AlphaFoldDB" id="A0A3T0E892"/>
<dbReference type="EMBL" id="CP018911">
    <property type="protein sequence ID" value="AZU03613.1"/>
    <property type="molecule type" value="Genomic_DNA"/>
</dbReference>
<dbReference type="InterPro" id="IPR019734">
    <property type="entry name" value="TPR_rpt"/>
</dbReference>
<evidence type="ECO:0000256" key="1">
    <source>
        <dbReference type="ARBA" id="ARBA00022679"/>
    </source>
</evidence>
<evidence type="ECO:0000256" key="3">
    <source>
        <dbReference type="ARBA" id="ARBA00022777"/>
    </source>
</evidence>
<dbReference type="SMART" id="SM00220">
    <property type="entry name" value="S_TKc"/>
    <property type="match status" value="1"/>
</dbReference>
<evidence type="ECO:0000313" key="5">
    <source>
        <dbReference type="EMBL" id="AZU03613.1"/>
    </source>
</evidence>
<evidence type="ECO:0000256" key="2">
    <source>
        <dbReference type="ARBA" id="ARBA00022741"/>
    </source>
</evidence>
<dbReference type="SMART" id="SM00028">
    <property type="entry name" value="TPR"/>
    <property type="match status" value="3"/>
</dbReference>
<dbReference type="Gene3D" id="1.25.40.10">
    <property type="entry name" value="Tetratricopeptide repeat domain"/>
    <property type="match status" value="2"/>
</dbReference>
<evidence type="ECO:0000256" key="4">
    <source>
        <dbReference type="ARBA" id="ARBA00022840"/>
    </source>
</evidence>
<keyword evidence="4" id="KW-0067">ATP-binding</keyword>
<dbReference type="InterPro" id="IPR000719">
    <property type="entry name" value="Prot_kinase_dom"/>
</dbReference>
<accession>A0A3T0E892</accession>
<dbReference type="Proteomes" id="UP000286954">
    <property type="component" value="Chromosome"/>
</dbReference>
<keyword evidence="5" id="KW-0723">Serine/threonine-protein kinase</keyword>
<dbReference type="PROSITE" id="PS00108">
    <property type="entry name" value="PROTEIN_KINASE_ST"/>
    <property type="match status" value="1"/>
</dbReference>
<dbReference type="SUPFAM" id="SSF48452">
    <property type="entry name" value="TPR-like"/>
    <property type="match status" value="2"/>
</dbReference>
<dbReference type="GO" id="GO:0005524">
    <property type="term" value="F:ATP binding"/>
    <property type="evidence" value="ECO:0007669"/>
    <property type="project" value="UniProtKB-UniRule"/>
</dbReference>
<dbReference type="InterPro" id="IPR008271">
    <property type="entry name" value="Ser/Thr_kinase_AS"/>
</dbReference>
<dbReference type="Pfam" id="PF13424">
    <property type="entry name" value="TPR_12"/>
    <property type="match status" value="2"/>
</dbReference>